<dbReference type="PANTHER" id="PTHR31302:SF25">
    <property type="entry name" value="PHOSPHOESTERASE"/>
    <property type="match status" value="1"/>
</dbReference>
<feature type="domain" description="Calcineurin-like phosphoesterase" evidence="2">
    <location>
        <begin position="59"/>
        <end position="224"/>
    </location>
</feature>
<comment type="caution">
    <text evidence="3">The sequence shown here is derived from an EMBL/GenBank/DDBJ whole genome shotgun (WGS) entry which is preliminary data.</text>
</comment>
<evidence type="ECO:0000256" key="1">
    <source>
        <dbReference type="SAM" id="Phobius"/>
    </source>
</evidence>
<proteinExistence type="predicted"/>
<dbReference type="Gene3D" id="3.60.21.10">
    <property type="match status" value="1"/>
</dbReference>
<keyword evidence="1" id="KW-0472">Membrane</keyword>
<keyword evidence="1" id="KW-1133">Transmembrane helix</keyword>
<dbReference type="RefSeq" id="WP_419151717.1">
    <property type="nucleotide sequence ID" value="NZ_JAUSTR010000003.1"/>
</dbReference>
<evidence type="ECO:0000313" key="4">
    <source>
        <dbReference type="Proteomes" id="UP001225646"/>
    </source>
</evidence>
<evidence type="ECO:0000259" key="2">
    <source>
        <dbReference type="Pfam" id="PF00149"/>
    </source>
</evidence>
<dbReference type="InterPro" id="IPR029052">
    <property type="entry name" value="Metallo-depent_PP-like"/>
</dbReference>
<evidence type="ECO:0000313" key="3">
    <source>
        <dbReference type="EMBL" id="MDQ0162206.1"/>
    </source>
</evidence>
<keyword evidence="4" id="KW-1185">Reference proteome</keyword>
<dbReference type="SUPFAM" id="SSF56300">
    <property type="entry name" value="Metallo-dependent phosphatases"/>
    <property type="match status" value="1"/>
</dbReference>
<reference evidence="3 4" key="1">
    <citation type="submission" date="2023-07" db="EMBL/GenBank/DDBJ databases">
        <title>Genomic Encyclopedia of Type Strains, Phase IV (KMG-IV): sequencing the most valuable type-strain genomes for metagenomic binning, comparative biology and taxonomic classification.</title>
        <authorList>
            <person name="Goeker M."/>
        </authorList>
    </citation>
    <scope>NUCLEOTIDE SEQUENCE [LARGE SCALE GENOMIC DNA]</scope>
    <source>
        <strain evidence="3 4">DSM 19092</strain>
    </source>
</reference>
<organism evidence="3 4">
    <name type="scientific">Aeribacillus alveayuensis</name>
    <dbReference type="NCBI Taxonomy" id="279215"/>
    <lineage>
        <taxon>Bacteria</taxon>
        <taxon>Bacillati</taxon>
        <taxon>Bacillota</taxon>
        <taxon>Bacilli</taxon>
        <taxon>Bacillales</taxon>
        <taxon>Bacillaceae</taxon>
        <taxon>Aeribacillus</taxon>
    </lineage>
</organism>
<dbReference type="InterPro" id="IPR004843">
    <property type="entry name" value="Calcineurin-like_PHP"/>
</dbReference>
<dbReference type="Pfam" id="PF00149">
    <property type="entry name" value="Metallophos"/>
    <property type="match status" value="1"/>
</dbReference>
<sequence>MKGISRRHFLKGFLGILLTSIGGTVGGYSYAKYIEPRRLAISKQTVEHEQIPASFHEVTIVQFSDTHLSDFFTIEQFKNVIDTINSLKPHMIVFTGDLIDEPNRYSHINEIIPLLKKLNAPLGKFAIYGNHDHGGYGTNIYRNILELSNFHLLRNETKKITLMDGSYIYIAGIDDLMLGRPNWNGTLQNMEENAFSILLVHEPDAVNRTQQFSINLQLSGHSHGGQIKLPFIGALYTPPYAEQYYEGLYQVGKTTLYVNRGLGTTRVPYRFLSVPEITLFTLKSK</sequence>
<feature type="transmembrane region" description="Helical" evidence="1">
    <location>
        <begin position="12"/>
        <end position="31"/>
    </location>
</feature>
<name>A0ABT9VMM0_9BACI</name>
<dbReference type="CDD" id="cd07385">
    <property type="entry name" value="MPP_YkuE_C"/>
    <property type="match status" value="1"/>
</dbReference>
<dbReference type="PANTHER" id="PTHR31302">
    <property type="entry name" value="TRANSMEMBRANE PROTEIN WITH METALLOPHOSPHOESTERASE DOMAIN-RELATED"/>
    <property type="match status" value="1"/>
</dbReference>
<protein>
    <submittedName>
        <fullName evidence="3">MPP superfamily phosphohydrolase</fullName>
    </submittedName>
</protein>
<keyword evidence="1" id="KW-0812">Transmembrane</keyword>
<accession>A0ABT9VMM0</accession>
<dbReference type="InterPro" id="IPR051158">
    <property type="entry name" value="Metallophosphoesterase_sf"/>
</dbReference>
<dbReference type="EMBL" id="JAUSTR010000003">
    <property type="protein sequence ID" value="MDQ0162206.1"/>
    <property type="molecule type" value="Genomic_DNA"/>
</dbReference>
<dbReference type="Proteomes" id="UP001225646">
    <property type="component" value="Unassembled WGS sequence"/>
</dbReference>
<gene>
    <name evidence="3" type="ORF">J2S06_001282</name>
</gene>